<evidence type="ECO:0000313" key="2">
    <source>
        <dbReference type="Proteomes" id="UP000790377"/>
    </source>
</evidence>
<evidence type="ECO:0000313" key="1">
    <source>
        <dbReference type="EMBL" id="KAH7904125.1"/>
    </source>
</evidence>
<sequence>MTAVVDAPPEVLVSQALRGADEEVHHMGRPYVPAVPDQIGNLVDDTESVIQVWSLLLEKIHTVIQLVDDIAEIHPYAKMAWSIVSIIPKTFIAQIHRDDAIVTLLESLDGMCACIDEVKDLQANQPQQKIIAQMTCQIIECASFIKNYAENHNFGRRLFANLSIFSNTDEQIRSYNSTIQSLQQALQAKTILQSGIGILHILDVVQNQAAIIDLNDIPYASGAKYQMEKLCLPGTRKDIIDSICGWVNNKDNKTPRVMFLAGVAGSGKSAIAHTVAQIFYELKLLGSSFFFDQSKAAVLHPGILFSTIARDLADLDPYFKIKLSEATQERAKRTTSSVSEQFEEFLVKPASQLQRLGPVLIVIDALDESGDSRTRKTLLSILANKVQNLPHNFRFFVTGRPEPDIAQALCPSEHVIKQDMSSVSPVDIINKDIFQFVKASLDAFKQTLDNKWPNDGWTHHITKKANGLFQWAFTAREFISNFRAGQTAVGQLEIILHSSSNSKRFIGLDGLYRDVLQHSLAIDEESAMSKYRAVMGTIFAVREPLSASALQILQQQDTDVKSIISFLGAVLTGVTNDNDPMQPLHISFRDFITNKEHSGEFHVEVNAYEQHIGMTCLQIMKSELRFNICELENSYQFNHEMADLKQRMGKCISAHLSYTCTYWMDHLSSTSNKAEDIIKAITEFLHNHLLWWIEVMALKQDITMMKKQLQQLNQWSDVTFAKDTLQFIDTFAEGFMQSIPHLYLSALAFTPICSLVGSQYTSSYLSGIQLLYKKVEAWP</sequence>
<dbReference type="EMBL" id="MU268597">
    <property type="protein sequence ID" value="KAH7904125.1"/>
    <property type="molecule type" value="Genomic_DNA"/>
</dbReference>
<feature type="non-terminal residue" evidence="1">
    <location>
        <position position="779"/>
    </location>
</feature>
<reference evidence="1" key="1">
    <citation type="journal article" date="2021" name="New Phytol.">
        <title>Evolutionary innovations through gain and loss of genes in the ectomycorrhizal Boletales.</title>
        <authorList>
            <person name="Wu G."/>
            <person name="Miyauchi S."/>
            <person name="Morin E."/>
            <person name="Kuo A."/>
            <person name="Drula E."/>
            <person name="Varga T."/>
            <person name="Kohler A."/>
            <person name="Feng B."/>
            <person name="Cao Y."/>
            <person name="Lipzen A."/>
            <person name="Daum C."/>
            <person name="Hundley H."/>
            <person name="Pangilinan J."/>
            <person name="Johnson J."/>
            <person name="Barry K."/>
            <person name="LaButti K."/>
            <person name="Ng V."/>
            <person name="Ahrendt S."/>
            <person name="Min B."/>
            <person name="Choi I.G."/>
            <person name="Park H."/>
            <person name="Plett J.M."/>
            <person name="Magnuson J."/>
            <person name="Spatafora J.W."/>
            <person name="Nagy L.G."/>
            <person name="Henrissat B."/>
            <person name="Grigoriev I.V."/>
            <person name="Yang Z.L."/>
            <person name="Xu J."/>
            <person name="Martin F.M."/>
        </authorList>
    </citation>
    <scope>NUCLEOTIDE SEQUENCE</scope>
    <source>
        <strain evidence="1">ATCC 28755</strain>
    </source>
</reference>
<dbReference type="Proteomes" id="UP000790377">
    <property type="component" value="Unassembled WGS sequence"/>
</dbReference>
<name>A0ACB7ZSR8_9AGAM</name>
<proteinExistence type="predicted"/>
<keyword evidence="2" id="KW-1185">Reference proteome</keyword>
<comment type="caution">
    <text evidence="1">The sequence shown here is derived from an EMBL/GenBank/DDBJ whole genome shotgun (WGS) entry which is preliminary data.</text>
</comment>
<gene>
    <name evidence="1" type="ORF">BJ138DRAFT_1186138</name>
</gene>
<organism evidence="1 2">
    <name type="scientific">Hygrophoropsis aurantiaca</name>
    <dbReference type="NCBI Taxonomy" id="72124"/>
    <lineage>
        <taxon>Eukaryota</taxon>
        <taxon>Fungi</taxon>
        <taxon>Dikarya</taxon>
        <taxon>Basidiomycota</taxon>
        <taxon>Agaricomycotina</taxon>
        <taxon>Agaricomycetes</taxon>
        <taxon>Agaricomycetidae</taxon>
        <taxon>Boletales</taxon>
        <taxon>Coniophorineae</taxon>
        <taxon>Hygrophoropsidaceae</taxon>
        <taxon>Hygrophoropsis</taxon>
    </lineage>
</organism>
<protein>
    <submittedName>
        <fullName evidence="1">Uncharacterized protein</fullName>
    </submittedName>
</protein>
<accession>A0ACB7ZSR8</accession>